<feature type="compositionally biased region" description="Polar residues" evidence="1">
    <location>
        <begin position="1"/>
        <end position="10"/>
    </location>
</feature>
<gene>
    <name evidence="2" type="ORF">RRG08_035147</name>
</gene>
<dbReference type="EMBL" id="JAWDGP010001675">
    <property type="protein sequence ID" value="KAK3789452.1"/>
    <property type="molecule type" value="Genomic_DNA"/>
</dbReference>
<dbReference type="Proteomes" id="UP001283361">
    <property type="component" value="Unassembled WGS sequence"/>
</dbReference>
<protein>
    <submittedName>
        <fullName evidence="2">Uncharacterized protein</fullName>
    </submittedName>
</protein>
<name>A0AAE1E0F3_9GAST</name>
<keyword evidence="3" id="KW-1185">Reference proteome</keyword>
<comment type="caution">
    <text evidence="2">The sequence shown here is derived from an EMBL/GenBank/DDBJ whole genome shotgun (WGS) entry which is preliminary data.</text>
</comment>
<organism evidence="2 3">
    <name type="scientific">Elysia crispata</name>
    <name type="common">lettuce slug</name>
    <dbReference type="NCBI Taxonomy" id="231223"/>
    <lineage>
        <taxon>Eukaryota</taxon>
        <taxon>Metazoa</taxon>
        <taxon>Spiralia</taxon>
        <taxon>Lophotrochozoa</taxon>
        <taxon>Mollusca</taxon>
        <taxon>Gastropoda</taxon>
        <taxon>Heterobranchia</taxon>
        <taxon>Euthyneura</taxon>
        <taxon>Panpulmonata</taxon>
        <taxon>Sacoglossa</taxon>
        <taxon>Placobranchoidea</taxon>
        <taxon>Plakobranchidae</taxon>
        <taxon>Elysia</taxon>
    </lineage>
</organism>
<evidence type="ECO:0000313" key="3">
    <source>
        <dbReference type="Proteomes" id="UP001283361"/>
    </source>
</evidence>
<reference evidence="2" key="1">
    <citation type="journal article" date="2023" name="G3 (Bethesda)">
        <title>A reference genome for the long-term kleptoplast-retaining sea slug Elysia crispata morphotype clarki.</title>
        <authorList>
            <person name="Eastman K.E."/>
            <person name="Pendleton A.L."/>
            <person name="Shaikh M.A."/>
            <person name="Suttiyut T."/>
            <person name="Ogas R."/>
            <person name="Tomko P."/>
            <person name="Gavelis G."/>
            <person name="Widhalm J.R."/>
            <person name="Wisecaver J.H."/>
        </authorList>
    </citation>
    <scope>NUCLEOTIDE SEQUENCE</scope>
    <source>
        <strain evidence="2">ECLA1</strain>
    </source>
</reference>
<feature type="region of interest" description="Disordered" evidence="1">
    <location>
        <begin position="217"/>
        <end position="260"/>
    </location>
</feature>
<feature type="compositionally biased region" description="Basic and acidic residues" evidence="1">
    <location>
        <begin position="222"/>
        <end position="233"/>
    </location>
</feature>
<dbReference type="AlphaFoldDB" id="A0AAE1E0F3"/>
<proteinExistence type="predicted"/>
<accession>A0AAE1E0F3</accession>
<feature type="region of interest" description="Disordered" evidence="1">
    <location>
        <begin position="1"/>
        <end position="24"/>
    </location>
</feature>
<sequence length="260" mass="28660">MASLGQTVDPDNSPEHRVKHPLPVGFDDSLNEMSREFLGLVTSPPESVQFLDLADAGVACKLPGPAMCCPLQDLHSLDTIDWAYRRTTSGNIPYLELVSMAPFMLSTVTVSGQWLAKFPSLSQLCGIIPYTVSAHVACSTEQTWEECAGGILSHPRCEEPLNKSAFGASPLLRPWFDLSWITLATSPAEYLGHPSYLGPEKLDMSSDYQYRRSIAQNRRHRAPDCTEQHHDALGRTQQAPCAPHRTEQAPPRTRLHGTAP</sequence>
<evidence type="ECO:0000313" key="2">
    <source>
        <dbReference type="EMBL" id="KAK3789452.1"/>
    </source>
</evidence>
<evidence type="ECO:0000256" key="1">
    <source>
        <dbReference type="SAM" id="MobiDB-lite"/>
    </source>
</evidence>